<accession>A0A5E6S7S8</accession>
<dbReference type="Proteomes" id="UP000344274">
    <property type="component" value="Unassembled WGS sequence"/>
</dbReference>
<sequence length="70" mass="7652">MAVNDDTVYCDVQMPVAQGRELLQLVNALRDSGAHPNLDTVFAHMQLELAMAIDIVENPRPLGAAKPTKH</sequence>
<protein>
    <submittedName>
        <fullName evidence="1">Uncharacterized protein</fullName>
    </submittedName>
</protein>
<name>A0A5E6S7S8_PSEFL</name>
<evidence type="ECO:0000313" key="1">
    <source>
        <dbReference type="EMBL" id="VVM76756.1"/>
    </source>
</evidence>
<reference evidence="1 2" key="1">
    <citation type="submission" date="2019-09" db="EMBL/GenBank/DDBJ databases">
        <authorList>
            <person name="Chandra G."/>
            <person name="Truman W A."/>
        </authorList>
    </citation>
    <scope>NUCLEOTIDE SEQUENCE [LARGE SCALE GENOMIC DNA]</scope>
    <source>
        <strain evidence="1">PS673</strain>
    </source>
</reference>
<dbReference type="AlphaFoldDB" id="A0A5E6S7S8"/>
<proteinExistence type="predicted"/>
<gene>
    <name evidence="1" type="ORF">PS673_02063</name>
</gene>
<dbReference type="RefSeq" id="WP_412072208.1">
    <property type="nucleotide sequence ID" value="NZ_CABVHB010000012.1"/>
</dbReference>
<dbReference type="EMBL" id="CABVHB010000012">
    <property type="protein sequence ID" value="VVM76756.1"/>
    <property type="molecule type" value="Genomic_DNA"/>
</dbReference>
<evidence type="ECO:0000313" key="2">
    <source>
        <dbReference type="Proteomes" id="UP000344274"/>
    </source>
</evidence>
<organism evidence="1 2">
    <name type="scientific">Pseudomonas fluorescens</name>
    <dbReference type="NCBI Taxonomy" id="294"/>
    <lineage>
        <taxon>Bacteria</taxon>
        <taxon>Pseudomonadati</taxon>
        <taxon>Pseudomonadota</taxon>
        <taxon>Gammaproteobacteria</taxon>
        <taxon>Pseudomonadales</taxon>
        <taxon>Pseudomonadaceae</taxon>
        <taxon>Pseudomonas</taxon>
    </lineage>
</organism>